<dbReference type="SMART" id="SM00850">
    <property type="entry name" value="LytTR"/>
    <property type="match status" value="1"/>
</dbReference>
<dbReference type="GO" id="GO:0000156">
    <property type="term" value="F:phosphorelay response regulator activity"/>
    <property type="evidence" value="ECO:0007669"/>
    <property type="project" value="InterPro"/>
</dbReference>
<dbReference type="FunFam" id="3.40.50.2300:FF:000361">
    <property type="entry name" value="Two-component system response regulator"/>
    <property type="match status" value="1"/>
</dbReference>
<dbReference type="OrthoDB" id="646623at2"/>
<keyword evidence="1" id="KW-0597">Phosphoprotein</keyword>
<name>A0A3P1CDX8_9BACT</name>
<dbReference type="Pfam" id="PF04397">
    <property type="entry name" value="LytTR"/>
    <property type="match status" value="1"/>
</dbReference>
<dbReference type="PROSITE" id="PS50930">
    <property type="entry name" value="HTH_LYTTR"/>
    <property type="match status" value="1"/>
</dbReference>
<gene>
    <name evidence="4" type="ORF">EHT87_22665</name>
</gene>
<dbReference type="GO" id="GO:0003677">
    <property type="term" value="F:DNA binding"/>
    <property type="evidence" value="ECO:0007669"/>
    <property type="project" value="UniProtKB-KW"/>
</dbReference>
<dbReference type="SUPFAM" id="SSF52172">
    <property type="entry name" value="CheY-like"/>
    <property type="match status" value="1"/>
</dbReference>
<dbReference type="EMBL" id="RQJP01000005">
    <property type="protein sequence ID" value="RRB11296.1"/>
    <property type="molecule type" value="Genomic_DNA"/>
</dbReference>
<evidence type="ECO:0000259" key="2">
    <source>
        <dbReference type="PROSITE" id="PS50110"/>
    </source>
</evidence>
<evidence type="ECO:0000256" key="1">
    <source>
        <dbReference type="PROSITE-ProRule" id="PRU00169"/>
    </source>
</evidence>
<feature type="domain" description="Response regulatory" evidence="2">
    <location>
        <begin position="2"/>
        <end position="115"/>
    </location>
</feature>
<evidence type="ECO:0000313" key="5">
    <source>
        <dbReference type="Proteomes" id="UP000274271"/>
    </source>
</evidence>
<sequence length="257" mass="29128">MNALIFEDEKLVALELIASLAEVDPAIKIVGTVGSVKGALRWFADNAEPDLIFADIQLSDGVSFTIFEKFQLACPVIFTTAYNEYAIKAFKVNSIDYLLKPVREDELRQAIAKARSLSQHRGKIAIDVQKLIEALSTPSARKPAYKEHFLGNTHNSWVPVNIADVAYFMRDELNFMVTKTSERYILDYDTLDQIESMLDPARFYRASRHCIVCIDAVQRVKGMANLKLQLILKAPNHQFGIDISRDKAPSFKKWLEQ</sequence>
<dbReference type="InterPro" id="IPR001789">
    <property type="entry name" value="Sig_transdc_resp-reg_receiver"/>
</dbReference>
<comment type="caution">
    <text evidence="4">The sequence shown here is derived from an EMBL/GenBank/DDBJ whole genome shotgun (WGS) entry which is preliminary data.</text>
</comment>
<dbReference type="RefSeq" id="WP_124908966.1">
    <property type="nucleotide sequence ID" value="NZ_RQJP01000005.1"/>
</dbReference>
<dbReference type="InterPro" id="IPR046947">
    <property type="entry name" value="LytR-like"/>
</dbReference>
<dbReference type="Gene3D" id="2.40.50.1020">
    <property type="entry name" value="LytTr DNA-binding domain"/>
    <property type="match status" value="1"/>
</dbReference>
<keyword evidence="4" id="KW-0238">DNA-binding</keyword>
<reference evidence="4 5" key="1">
    <citation type="submission" date="2018-11" db="EMBL/GenBank/DDBJ databases">
        <authorList>
            <person name="Zhou Z."/>
            <person name="Wang G."/>
        </authorList>
    </citation>
    <scope>NUCLEOTIDE SEQUENCE [LARGE SCALE GENOMIC DNA]</scope>
    <source>
        <strain evidence="4 5">KCTC42998</strain>
    </source>
</reference>
<dbReference type="Proteomes" id="UP000274271">
    <property type="component" value="Unassembled WGS sequence"/>
</dbReference>
<dbReference type="InterPro" id="IPR007492">
    <property type="entry name" value="LytTR_DNA-bd_dom"/>
</dbReference>
<dbReference type="InterPro" id="IPR011006">
    <property type="entry name" value="CheY-like_superfamily"/>
</dbReference>
<dbReference type="AlphaFoldDB" id="A0A3P1CDX8"/>
<keyword evidence="5" id="KW-1185">Reference proteome</keyword>
<dbReference type="PROSITE" id="PS50110">
    <property type="entry name" value="RESPONSE_REGULATORY"/>
    <property type="match status" value="1"/>
</dbReference>
<evidence type="ECO:0000259" key="3">
    <source>
        <dbReference type="PROSITE" id="PS50930"/>
    </source>
</evidence>
<protein>
    <submittedName>
        <fullName evidence="4">DNA-binding response regulator</fullName>
    </submittedName>
</protein>
<feature type="domain" description="HTH LytTR-type" evidence="3">
    <location>
        <begin position="188"/>
        <end position="257"/>
    </location>
</feature>
<evidence type="ECO:0000313" key="4">
    <source>
        <dbReference type="EMBL" id="RRB11296.1"/>
    </source>
</evidence>
<dbReference type="Pfam" id="PF00072">
    <property type="entry name" value="Response_reg"/>
    <property type="match status" value="1"/>
</dbReference>
<accession>A0A3P1CDX8</accession>
<dbReference type="Gene3D" id="3.40.50.2300">
    <property type="match status" value="1"/>
</dbReference>
<organism evidence="4 5">
    <name type="scientific">Larkinella knui</name>
    <dbReference type="NCBI Taxonomy" id="2025310"/>
    <lineage>
        <taxon>Bacteria</taxon>
        <taxon>Pseudomonadati</taxon>
        <taxon>Bacteroidota</taxon>
        <taxon>Cytophagia</taxon>
        <taxon>Cytophagales</taxon>
        <taxon>Spirosomataceae</taxon>
        <taxon>Larkinella</taxon>
    </lineage>
</organism>
<dbReference type="SMART" id="SM00448">
    <property type="entry name" value="REC"/>
    <property type="match status" value="1"/>
</dbReference>
<dbReference type="PANTHER" id="PTHR37299">
    <property type="entry name" value="TRANSCRIPTIONAL REGULATOR-RELATED"/>
    <property type="match status" value="1"/>
</dbReference>
<proteinExistence type="predicted"/>
<dbReference type="PANTHER" id="PTHR37299:SF1">
    <property type="entry name" value="STAGE 0 SPORULATION PROTEIN A HOMOLOG"/>
    <property type="match status" value="1"/>
</dbReference>
<feature type="modified residue" description="4-aspartylphosphate" evidence="1">
    <location>
        <position position="55"/>
    </location>
</feature>